<dbReference type="InterPro" id="IPR009057">
    <property type="entry name" value="Homeodomain-like_sf"/>
</dbReference>
<dbReference type="PANTHER" id="PTHR30532:SF26">
    <property type="entry name" value="IRON(3+)-HYDROXAMATE-BINDING PROTEIN FHUD"/>
    <property type="match status" value="1"/>
</dbReference>
<protein>
    <submittedName>
        <fullName evidence="11">Iron complex transport system substrate-binding protein</fullName>
    </submittedName>
</protein>
<keyword evidence="7" id="KW-0804">Transcription</keyword>
<evidence type="ECO:0000259" key="9">
    <source>
        <dbReference type="PROSITE" id="PS01124"/>
    </source>
</evidence>
<comment type="subcellular location">
    <subcellularLocation>
        <location evidence="1">Cell envelope</location>
    </subcellularLocation>
</comment>
<dbReference type="Pfam" id="PF01497">
    <property type="entry name" value="Peripla_BP_2"/>
    <property type="match status" value="1"/>
</dbReference>
<evidence type="ECO:0000313" key="11">
    <source>
        <dbReference type="EMBL" id="SDL02175.1"/>
    </source>
</evidence>
<proteinExistence type="inferred from homology"/>
<keyword evidence="5" id="KW-0805">Transcription regulation</keyword>
<evidence type="ECO:0000256" key="6">
    <source>
        <dbReference type="ARBA" id="ARBA00023125"/>
    </source>
</evidence>
<reference evidence="11 12" key="1">
    <citation type="submission" date="2016-10" db="EMBL/GenBank/DDBJ databases">
        <authorList>
            <person name="de Groot N.N."/>
        </authorList>
    </citation>
    <scope>NUCLEOTIDE SEQUENCE [LARGE SCALE GENOMIC DNA]</scope>
    <source>
        <strain evidence="11 12">CGMCC 1.10239</strain>
    </source>
</reference>
<evidence type="ECO:0000256" key="8">
    <source>
        <dbReference type="SAM" id="MobiDB-lite"/>
    </source>
</evidence>
<evidence type="ECO:0000256" key="7">
    <source>
        <dbReference type="ARBA" id="ARBA00023163"/>
    </source>
</evidence>
<comment type="similarity">
    <text evidence="2">Belongs to the bacterial solute-binding protein 8 family.</text>
</comment>
<dbReference type="EMBL" id="FNGM01000001">
    <property type="protein sequence ID" value="SDL02175.1"/>
    <property type="molecule type" value="Genomic_DNA"/>
</dbReference>
<keyword evidence="3" id="KW-0813">Transport</keyword>
<evidence type="ECO:0000256" key="2">
    <source>
        <dbReference type="ARBA" id="ARBA00008814"/>
    </source>
</evidence>
<evidence type="ECO:0000313" key="12">
    <source>
        <dbReference type="Proteomes" id="UP000182783"/>
    </source>
</evidence>
<gene>
    <name evidence="11" type="ORF">SAMN05216191_101490</name>
</gene>
<dbReference type="PROSITE" id="PS50983">
    <property type="entry name" value="FE_B12_PBP"/>
    <property type="match status" value="1"/>
</dbReference>
<feature type="region of interest" description="Disordered" evidence="8">
    <location>
        <begin position="385"/>
        <end position="416"/>
    </location>
</feature>
<dbReference type="InterPro" id="IPR002491">
    <property type="entry name" value="ABC_transptr_periplasmic_BD"/>
</dbReference>
<evidence type="ECO:0000256" key="3">
    <source>
        <dbReference type="ARBA" id="ARBA00022448"/>
    </source>
</evidence>
<dbReference type="GO" id="GO:0030288">
    <property type="term" value="C:outer membrane-bounded periplasmic space"/>
    <property type="evidence" value="ECO:0007669"/>
    <property type="project" value="TreeGrafter"/>
</dbReference>
<feature type="compositionally biased region" description="Polar residues" evidence="8">
    <location>
        <begin position="393"/>
        <end position="416"/>
    </location>
</feature>
<dbReference type="PROSITE" id="PS00041">
    <property type="entry name" value="HTH_ARAC_FAMILY_1"/>
    <property type="match status" value="1"/>
</dbReference>
<feature type="domain" description="HTH araC/xylS-type" evidence="9">
    <location>
        <begin position="211"/>
        <end position="309"/>
    </location>
</feature>
<name>A0A1G9GNU5_9BACL</name>
<dbReference type="SUPFAM" id="SSF46689">
    <property type="entry name" value="Homeodomain-like"/>
    <property type="match status" value="2"/>
</dbReference>
<dbReference type="RefSeq" id="WP_244280674.1">
    <property type="nucleotide sequence ID" value="NZ_CP048429.1"/>
</dbReference>
<evidence type="ECO:0000256" key="4">
    <source>
        <dbReference type="ARBA" id="ARBA00022729"/>
    </source>
</evidence>
<dbReference type="Proteomes" id="UP000182783">
    <property type="component" value="Unassembled WGS sequence"/>
</dbReference>
<accession>A0A1G9GNU5</accession>
<evidence type="ECO:0000256" key="5">
    <source>
        <dbReference type="ARBA" id="ARBA00023015"/>
    </source>
</evidence>
<dbReference type="PROSITE" id="PS01124">
    <property type="entry name" value="HTH_ARAC_FAMILY_2"/>
    <property type="match status" value="1"/>
</dbReference>
<dbReference type="InterPro" id="IPR018062">
    <property type="entry name" value="HTH_AraC-typ_CS"/>
</dbReference>
<dbReference type="InterPro" id="IPR051313">
    <property type="entry name" value="Bact_iron-sidero_bind"/>
</dbReference>
<sequence length="689" mass="77971">MLPGCYNETRNQQIAIPQSKTRAVLAVKNDKGDQIAMKNDHHLQLWDQVLLRVLDIRVHRVEAGGFPLPYTLPASCFIFCTNGSGELWLDEDIWLAGSFYLLHSGKGRRLKVNTEKGIELHFIFYKAVLPPSSLREFHMLMQTDSPFDQTWGISPAEPLELFSLAQQMLESWHADKSPIGKLLVKGIFMQFLHHTLQDKQHRRAFRPSVAEQVVRHLSQHYRGPVSIERLAQQLNYSPQYISRKFKEQTSYSPLDYVIKLRMHKAQEMLLATNASLQEISAYVGYSDVVYFNRIFKKSMGVAPGMFRAQSEAGQKNNSDHAIKRLNPSLVMKLLQRYPIYDNENHYQYMEDGEYDMHNHYKKMTTMLSLCVMLLLVACGTSQGGSQAAGSSQVPNEQQTNTVSPASTQPDDGLPQQTQIVDTSFGEVEIPAHPQRVAAISYLGTVLALDVKPIAAEEFLMSSPYLEGMLDGVTDVGNSLEKLLELEPDLIISHITDQETYDKYKKIAPTVVMPYNAFESVEAEMDYFGTVLGKEEESRKWKEQFQNEIASAKQKVQEAVSENETISVMQEFDGLVYLFGSKSGRGGRIMYGQFGMIPPAAVPKELLQESFAEFALELLPEYTGDYLVLTTESTLEQLQADPIWGILPPVKEGRVYLWNESRSWYRDPIAILNQINDLADWLAAAAKANL</sequence>
<evidence type="ECO:0000256" key="1">
    <source>
        <dbReference type="ARBA" id="ARBA00004196"/>
    </source>
</evidence>
<evidence type="ECO:0000259" key="10">
    <source>
        <dbReference type="PROSITE" id="PS50983"/>
    </source>
</evidence>
<dbReference type="AlphaFoldDB" id="A0A1G9GNU5"/>
<dbReference type="InterPro" id="IPR018060">
    <property type="entry name" value="HTH_AraC"/>
</dbReference>
<dbReference type="GO" id="GO:1901678">
    <property type="term" value="P:iron coordination entity transport"/>
    <property type="evidence" value="ECO:0007669"/>
    <property type="project" value="UniProtKB-ARBA"/>
</dbReference>
<dbReference type="SUPFAM" id="SSF53807">
    <property type="entry name" value="Helical backbone' metal receptor"/>
    <property type="match status" value="1"/>
</dbReference>
<dbReference type="GO" id="GO:0043565">
    <property type="term" value="F:sequence-specific DNA binding"/>
    <property type="evidence" value="ECO:0007669"/>
    <property type="project" value="InterPro"/>
</dbReference>
<dbReference type="Pfam" id="PF12833">
    <property type="entry name" value="HTH_18"/>
    <property type="match status" value="1"/>
</dbReference>
<dbReference type="Gene3D" id="3.40.50.1980">
    <property type="entry name" value="Nitrogenase molybdenum iron protein domain"/>
    <property type="match status" value="2"/>
</dbReference>
<keyword evidence="6" id="KW-0238">DNA-binding</keyword>
<organism evidence="11 12">
    <name type="scientific">Paenibacillus jilunlii</name>
    <dbReference type="NCBI Taxonomy" id="682956"/>
    <lineage>
        <taxon>Bacteria</taxon>
        <taxon>Bacillati</taxon>
        <taxon>Bacillota</taxon>
        <taxon>Bacilli</taxon>
        <taxon>Bacillales</taxon>
        <taxon>Paenibacillaceae</taxon>
        <taxon>Paenibacillus</taxon>
    </lineage>
</organism>
<dbReference type="SMART" id="SM00342">
    <property type="entry name" value="HTH_ARAC"/>
    <property type="match status" value="1"/>
</dbReference>
<keyword evidence="4" id="KW-0732">Signal</keyword>
<dbReference type="Gene3D" id="1.10.10.60">
    <property type="entry name" value="Homeodomain-like"/>
    <property type="match status" value="2"/>
</dbReference>
<dbReference type="GO" id="GO:0003700">
    <property type="term" value="F:DNA-binding transcription factor activity"/>
    <property type="evidence" value="ECO:0007669"/>
    <property type="project" value="InterPro"/>
</dbReference>
<feature type="domain" description="Fe/B12 periplasmic-binding" evidence="10">
    <location>
        <begin position="435"/>
        <end position="685"/>
    </location>
</feature>
<dbReference type="PANTHER" id="PTHR30532">
    <property type="entry name" value="IRON III DICITRATE-BINDING PERIPLASMIC PROTEIN"/>
    <property type="match status" value="1"/>
</dbReference>